<dbReference type="InterPro" id="IPR046867">
    <property type="entry name" value="AldOxase/xan_DH_MoCoBD2"/>
</dbReference>
<dbReference type="InterPro" id="IPR008274">
    <property type="entry name" value="AldOxase/xan_DH_MoCoBD1"/>
</dbReference>
<dbReference type="InterPro" id="IPR037165">
    <property type="entry name" value="AldOxase/xan_DH_Mopterin-bd_sf"/>
</dbReference>
<name>A0A8J2XQT7_9BACT</name>
<organism evidence="2 3">
    <name type="scientific">Puia dinghuensis</name>
    <dbReference type="NCBI Taxonomy" id="1792502"/>
    <lineage>
        <taxon>Bacteria</taxon>
        <taxon>Pseudomonadati</taxon>
        <taxon>Bacteroidota</taxon>
        <taxon>Chitinophagia</taxon>
        <taxon>Chitinophagales</taxon>
        <taxon>Chitinophagaceae</taxon>
        <taxon>Puia</taxon>
    </lineage>
</organism>
<proteinExistence type="predicted"/>
<dbReference type="Pfam" id="PF02738">
    <property type="entry name" value="MoCoBD_1"/>
    <property type="match status" value="1"/>
</dbReference>
<reference evidence="2" key="1">
    <citation type="journal article" date="2014" name="Int. J. Syst. Evol. Microbiol.">
        <title>Complete genome sequence of Corynebacterium casei LMG S-19264T (=DSM 44701T), isolated from a smear-ripened cheese.</title>
        <authorList>
            <consortium name="US DOE Joint Genome Institute (JGI-PGF)"/>
            <person name="Walter F."/>
            <person name="Albersmeier A."/>
            <person name="Kalinowski J."/>
            <person name="Ruckert C."/>
        </authorList>
    </citation>
    <scope>NUCLEOTIDE SEQUENCE</scope>
    <source>
        <strain evidence="2">CGMCC 1.15448</strain>
    </source>
</reference>
<evidence type="ECO:0000259" key="1">
    <source>
        <dbReference type="SMART" id="SM01008"/>
    </source>
</evidence>
<dbReference type="PANTHER" id="PTHR47495">
    <property type="entry name" value="ALDEHYDE DEHYDROGENASE"/>
    <property type="match status" value="1"/>
</dbReference>
<keyword evidence="3" id="KW-1185">Reference proteome</keyword>
<feature type="domain" description="Aldehyde oxidase/xanthine dehydrogenase a/b hammerhead" evidence="1">
    <location>
        <begin position="226"/>
        <end position="312"/>
    </location>
</feature>
<dbReference type="InterPro" id="IPR052516">
    <property type="entry name" value="N-heterocyclic_Hydroxylase"/>
</dbReference>
<reference evidence="2" key="2">
    <citation type="submission" date="2020-09" db="EMBL/GenBank/DDBJ databases">
        <authorList>
            <person name="Sun Q."/>
            <person name="Zhou Y."/>
        </authorList>
    </citation>
    <scope>NUCLEOTIDE SEQUENCE</scope>
    <source>
        <strain evidence="2">CGMCC 1.15448</strain>
    </source>
</reference>
<dbReference type="Proteomes" id="UP000607559">
    <property type="component" value="Unassembled WGS sequence"/>
</dbReference>
<dbReference type="InterPro" id="IPR006311">
    <property type="entry name" value="TAT_signal"/>
</dbReference>
<dbReference type="Gene3D" id="3.90.1170.50">
    <property type="entry name" value="Aldehyde oxidase/xanthine dehydrogenase, a/b hammerhead"/>
    <property type="match status" value="1"/>
</dbReference>
<dbReference type="RefSeq" id="WP_188930959.1">
    <property type="nucleotide sequence ID" value="NZ_BMJC01000002.1"/>
</dbReference>
<dbReference type="PIRSF" id="PIRSF036389">
    <property type="entry name" value="IOR_B"/>
    <property type="match status" value="1"/>
</dbReference>
<dbReference type="EMBL" id="BMJC01000002">
    <property type="protein sequence ID" value="GGA96061.1"/>
    <property type="molecule type" value="Genomic_DNA"/>
</dbReference>
<dbReference type="SMART" id="SM01008">
    <property type="entry name" value="Ald_Xan_dh_C"/>
    <property type="match status" value="1"/>
</dbReference>
<dbReference type="Pfam" id="PF20256">
    <property type="entry name" value="MoCoBD_2"/>
    <property type="match status" value="2"/>
</dbReference>
<dbReference type="GO" id="GO:0016491">
    <property type="term" value="F:oxidoreductase activity"/>
    <property type="evidence" value="ECO:0007669"/>
    <property type="project" value="InterPro"/>
</dbReference>
<dbReference type="InterPro" id="IPR000674">
    <property type="entry name" value="Ald_Oxase/Xan_DH_a/b"/>
</dbReference>
<gene>
    <name evidence="2" type="ORF">GCM10011511_19160</name>
</gene>
<dbReference type="PROSITE" id="PS51318">
    <property type="entry name" value="TAT"/>
    <property type="match status" value="1"/>
</dbReference>
<evidence type="ECO:0000313" key="2">
    <source>
        <dbReference type="EMBL" id="GGA96061.1"/>
    </source>
</evidence>
<accession>A0A8J2XQT7</accession>
<evidence type="ECO:0000313" key="3">
    <source>
        <dbReference type="Proteomes" id="UP000607559"/>
    </source>
</evidence>
<sequence length="742" mass="81013">MHSHPTDLSRRDFIRQASLSGLALTIGAYLPSFDRKGNEAGSGAPRIVNAALLGGSGPDGADPAIELMSWISIDSSGKVTIFNHRSEMGQGTFQSLPQIVAEELEVDPGQVHVRFAPANPKKFGPQPQAGSFSVRGWREQLLHAGASAREMLIEAAAEQWRVPATECYAINGEVHHRPTGRKSGYGALVKDASRLNPPSEVKLKDRKDYKVIGRPLPRKDIPSKVDGTAVFGLDKTLPGMLYAVVERNPRFRGKVKTFDSKATLAITGVKRVFTVQRAVFGDLYEGVAVVADSIWAAMKGRRALKVEWDDEGFEHFDSELLLSRMREGLATQAGELNASSIRFETEIQKAAQKIEAVYETPYQSHSCMEPLNCTAHVQDDRIEIWGPIQEVNWIQADLSQRMGVALENVSVNMTFLGGGFGRKAFTDYPHEAALISREMKAPVQVVWTREDDMTAGPYRPGAVYACKGGLDSAGHILAFQARRASQPMGPGGEGGAHADYSPVSYNSGYLDGLARSYLTSIPHYSFADVSISSSIPAMWWRSVDASTNGFAVESFVDELANAAGKDALAFRREHFADARYQALIDRLGTLSGWKADGKEKGWGLAVTECFGSIVGHVVKVSHRPDRKIKIDKITALIDCGWYVNPDIIRAQVEGAIVMGLGAAIKHETHFKDGKAVENNFHTYKMPRINDIPAVEVFIMENDEKAGGVGEPGLPPIAPALCNAIFDLTGRRIRKLPFDPDAV</sequence>
<dbReference type="AlphaFoldDB" id="A0A8J2XQT7"/>
<dbReference type="InterPro" id="IPR019546">
    <property type="entry name" value="TAT_signal_bac_arc"/>
</dbReference>
<dbReference type="Gene3D" id="3.30.365.10">
    <property type="entry name" value="Aldehyde oxidase/xanthine dehydrogenase, molybdopterin binding domain"/>
    <property type="match status" value="4"/>
</dbReference>
<comment type="caution">
    <text evidence="2">The sequence shown here is derived from an EMBL/GenBank/DDBJ whole genome shotgun (WGS) entry which is preliminary data.</text>
</comment>
<protein>
    <submittedName>
        <fullName evidence="2">Oxidoreductase</fullName>
    </submittedName>
</protein>
<dbReference type="PANTHER" id="PTHR47495:SF2">
    <property type="entry name" value="ALDEHYDE DEHYDROGENASE"/>
    <property type="match status" value="1"/>
</dbReference>
<dbReference type="SUPFAM" id="SSF56003">
    <property type="entry name" value="Molybdenum cofactor-binding domain"/>
    <property type="match status" value="2"/>
</dbReference>
<dbReference type="InterPro" id="IPR012368">
    <property type="entry name" value="OxRdtase_Mopterin-bd_su_IorB"/>
</dbReference>
<dbReference type="NCBIfam" id="TIGR01409">
    <property type="entry name" value="TAT_signal_seq"/>
    <property type="match status" value="1"/>
</dbReference>